<evidence type="ECO:0000256" key="8">
    <source>
        <dbReference type="ARBA" id="ARBA00022989"/>
    </source>
</evidence>
<dbReference type="InterPro" id="IPR004358">
    <property type="entry name" value="Sig_transdc_His_kin-like_C"/>
</dbReference>
<evidence type="ECO:0000256" key="7">
    <source>
        <dbReference type="ARBA" id="ARBA00022777"/>
    </source>
</evidence>
<evidence type="ECO:0000313" key="14">
    <source>
        <dbReference type="EMBL" id="SCL36934.1"/>
    </source>
</evidence>
<dbReference type="EC" id="2.7.13.3" evidence="3"/>
<dbReference type="SMART" id="SM00304">
    <property type="entry name" value="HAMP"/>
    <property type="match status" value="1"/>
</dbReference>
<keyword evidence="10 11" id="KW-0472">Membrane</keyword>
<dbReference type="SUPFAM" id="SSF55874">
    <property type="entry name" value="ATPase domain of HSP90 chaperone/DNA topoisomerase II/histidine kinase"/>
    <property type="match status" value="1"/>
</dbReference>
<dbReference type="SMART" id="SM00387">
    <property type="entry name" value="HATPase_c"/>
    <property type="match status" value="1"/>
</dbReference>
<dbReference type="Pfam" id="PF02518">
    <property type="entry name" value="HATPase_c"/>
    <property type="match status" value="1"/>
</dbReference>
<keyword evidence="8 11" id="KW-1133">Transmembrane helix</keyword>
<dbReference type="Gene3D" id="1.10.287.130">
    <property type="match status" value="1"/>
</dbReference>
<evidence type="ECO:0000256" key="5">
    <source>
        <dbReference type="ARBA" id="ARBA00022679"/>
    </source>
</evidence>
<name>A0A1C6T561_9ACTN</name>
<dbReference type="CDD" id="cd00082">
    <property type="entry name" value="HisKA"/>
    <property type="match status" value="1"/>
</dbReference>
<dbReference type="OrthoDB" id="9786919at2"/>
<keyword evidence="6 11" id="KW-0812">Transmembrane</keyword>
<sequence>MIRRLTARSQLTLVYTGLVLAAGSLLTAVTYLLLFRSLRLHIDEAMSKLLTQAAPALLVVTALAGLTGWLVAGRILRPIRTISGTANQLSAENLSERIPVRQPTDELATLAATINSMLDRIQHGIAERDRVLHSQRLFVANAAHELRTPLTTMRAAIDVTLDGEPDRAELVAMAGDIATAVETSQRTLDGLLVLARSQAGPPRRTPVDLAAVAAAAVADAADRAANGAVALQADLQPAPASGEPVLLERMAGNLLENALRYNHAGGHVTVSSGTANGHAFLRVVNTGPPVTPDEERRLFEPFVRGTGNGNRGAGLGLSIVRAVVTAHDGEISSTARPTGGMDIAVQLPPALETPPSG</sequence>
<feature type="domain" description="HAMP" evidence="13">
    <location>
        <begin position="73"/>
        <end position="126"/>
    </location>
</feature>
<proteinExistence type="predicted"/>
<dbReference type="PROSITE" id="PS50109">
    <property type="entry name" value="HIS_KIN"/>
    <property type="match status" value="1"/>
</dbReference>
<dbReference type="Pfam" id="PF00672">
    <property type="entry name" value="HAMP"/>
    <property type="match status" value="1"/>
</dbReference>
<dbReference type="STRING" id="145854.GA0074692_4497"/>
<keyword evidence="5" id="KW-0808">Transferase</keyword>
<reference evidence="15" key="1">
    <citation type="submission" date="2016-06" db="EMBL/GenBank/DDBJ databases">
        <authorList>
            <person name="Varghese N."/>
            <person name="Submissions Spin"/>
        </authorList>
    </citation>
    <scope>NUCLEOTIDE SEQUENCE [LARGE SCALE GENOMIC DNA]</scope>
    <source>
        <strain evidence="15">DSM 43817</strain>
    </source>
</reference>
<evidence type="ECO:0000256" key="9">
    <source>
        <dbReference type="ARBA" id="ARBA00023012"/>
    </source>
</evidence>
<dbReference type="Gene3D" id="3.30.565.10">
    <property type="entry name" value="Histidine kinase-like ATPase, C-terminal domain"/>
    <property type="match status" value="1"/>
</dbReference>
<gene>
    <name evidence="14" type="ORF">GA0074692_4497</name>
</gene>
<evidence type="ECO:0000259" key="13">
    <source>
        <dbReference type="PROSITE" id="PS50885"/>
    </source>
</evidence>
<dbReference type="CDD" id="cd00075">
    <property type="entry name" value="HATPase"/>
    <property type="match status" value="1"/>
</dbReference>
<dbReference type="PROSITE" id="PS50885">
    <property type="entry name" value="HAMP"/>
    <property type="match status" value="1"/>
</dbReference>
<dbReference type="GO" id="GO:0000155">
    <property type="term" value="F:phosphorelay sensor kinase activity"/>
    <property type="evidence" value="ECO:0007669"/>
    <property type="project" value="InterPro"/>
</dbReference>
<dbReference type="InterPro" id="IPR003661">
    <property type="entry name" value="HisK_dim/P_dom"/>
</dbReference>
<dbReference type="InterPro" id="IPR003660">
    <property type="entry name" value="HAMP_dom"/>
</dbReference>
<dbReference type="CDD" id="cd06225">
    <property type="entry name" value="HAMP"/>
    <property type="match status" value="1"/>
</dbReference>
<evidence type="ECO:0000256" key="2">
    <source>
        <dbReference type="ARBA" id="ARBA00004236"/>
    </source>
</evidence>
<comment type="catalytic activity">
    <reaction evidence="1">
        <text>ATP + protein L-histidine = ADP + protein N-phospho-L-histidine.</text>
        <dbReference type="EC" id="2.7.13.3"/>
    </reaction>
</comment>
<evidence type="ECO:0000256" key="10">
    <source>
        <dbReference type="ARBA" id="ARBA00023136"/>
    </source>
</evidence>
<dbReference type="GO" id="GO:0005886">
    <property type="term" value="C:plasma membrane"/>
    <property type="evidence" value="ECO:0007669"/>
    <property type="project" value="UniProtKB-SubCell"/>
</dbReference>
<evidence type="ECO:0000256" key="3">
    <source>
        <dbReference type="ARBA" id="ARBA00012438"/>
    </source>
</evidence>
<dbReference type="RefSeq" id="WP_091647046.1">
    <property type="nucleotide sequence ID" value="NZ_FMHW01000002.1"/>
</dbReference>
<evidence type="ECO:0000256" key="11">
    <source>
        <dbReference type="SAM" id="Phobius"/>
    </source>
</evidence>
<evidence type="ECO:0000259" key="12">
    <source>
        <dbReference type="PROSITE" id="PS50109"/>
    </source>
</evidence>
<dbReference type="Proteomes" id="UP000198959">
    <property type="component" value="Unassembled WGS sequence"/>
</dbReference>
<dbReference type="PRINTS" id="PR00344">
    <property type="entry name" value="BCTRLSENSOR"/>
</dbReference>
<dbReference type="EMBL" id="FMHW01000002">
    <property type="protein sequence ID" value="SCL36934.1"/>
    <property type="molecule type" value="Genomic_DNA"/>
</dbReference>
<dbReference type="SMART" id="SM00388">
    <property type="entry name" value="HisKA"/>
    <property type="match status" value="1"/>
</dbReference>
<dbReference type="SUPFAM" id="SSF47384">
    <property type="entry name" value="Homodimeric domain of signal transducing histidine kinase"/>
    <property type="match status" value="1"/>
</dbReference>
<comment type="subcellular location">
    <subcellularLocation>
        <location evidence="2">Cell membrane</location>
    </subcellularLocation>
</comment>
<keyword evidence="15" id="KW-1185">Reference proteome</keyword>
<feature type="domain" description="Histidine kinase" evidence="12">
    <location>
        <begin position="141"/>
        <end position="351"/>
    </location>
</feature>
<keyword evidence="7 14" id="KW-0418">Kinase</keyword>
<feature type="transmembrane region" description="Helical" evidence="11">
    <location>
        <begin position="53"/>
        <end position="72"/>
    </location>
</feature>
<dbReference type="InterPro" id="IPR005467">
    <property type="entry name" value="His_kinase_dom"/>
</dbReference>
<dbReference type="AlphaFoldDB" id="A0A1C6T561"/>
<accession>A0A1C6T561</accession>
<dbReference type="InterPro" id="IPR036890">
    <property type="entry name" value="HATPase_C_sf"/>
</dbReference>
<protein>
    <recommendedName>
        <fullName evidence="3">histidine kinase</fullName>
        <ecNumber evidence="3">2.7.13.3</ecNumber>
    </recommendedName>
</protein>
<dbReference type="InterPro" id="IPR050428">
    <property type="entry name" value="TCS_sensor_his_kinase"/>
</dbReference>
<dbReference type="Pfam" id="PF00512">
    <property type="entry name" value="HisKA"/>
    <property type="match status" value="1"/>
</dbReference>
<evidence type="ECO:0000256" key="4">
    <source>
        <dbReference type="ARBA" id="ARBA00022553"/>
    </source>
</evidence>
<evidence type="ECO:0000256" key="6">
    <source>
        <dbReference type="ARBA" id="ARBA00022692"/>
    </source>
</evidence>
<dbReference type="PANTHER" id="PTHR45436">
    <property type="entry name" value="SENSOR HISTIDINE KINASE YKOH"/>
    <property type="match status" value="1"/>
</dbReference>
<dbReference type="Gene3D" id="6.10.340.10">
    <property type="match status" value="1"/>
</dbReference>
<organism evidence="14 15">
    <name type="scientific">Micromonospora pallida</name>
    <dbReference type="NCBI Taxonomy" id="145854"/>
    <lineage>
        <taxon>Bacteria</taxon>
        <taxon>Bacillati</taxon>
        <taxon>Actinomycetota</taxon>
        <taxon>Actinomycetes</taxon>
        <taxon>Micromonosporales</taxon>
        <taxon>Micromonosporaceae</taxon>
        <taxon>Micromonospora</taxon>
    </lineage>
</organism>
<feature type="transmembrane region" description="Helical" evidence="11">
    <location>
        <begin position="12"/>
        <end position="33"/>
    </location>
</feature>
<evidence type="ECO:0000256" key="1">
    <source>
        <dbReference type="ARBA" id="ARBA00000085"/>
    </source>
</evidence>
<dbReference type="SUPFAM" id="SSF158472">
    <property type="entry name" value="HAMP domain-like"/>
    <property type="match status" value="1"/>
</dbReference>
<dbReference type="PANTHER" id="PTHR45436:SF5">
    <property type="entry name" value="SENSOR HISTIDINE KINASE TRCS"/>
    <property type="match status" value="1"/>
</dbReference>
<keyword evidence="9" id="KW-0902">Two-component regulatory system</keyword>
<dbReference type="InterPro" id="IPR003594">
    <property type="entry name" value="HATPase_dom"/>
</dbReference>
<evidence type="ECO:0000313" key="15">
    <source>
        <dbReference type="Proteomes" id="UP000198959"/>
    </source>
</evidence>
<keyword evidence="4" id="KW-0597">Phosphoprotein</keyword>
<dbReference type="InterPro" id="IPR036097">
    <property type="entry name" value="HisK_dim/P_sf"/>
</dbReference>